<feature type="transmembrane region" description="Helical" evidence="1">
    <location>
        <begin position="9"/>
        <end position="30"/>
    </location>
</feature>
<proteinExistence type="predicted"/>
<sequence>MHEAAGIKIVAGIIGGMLLGLAAFFMWPVYEHLTGEATVYRMFCTSERAGDSPCVLRDELTSVPETYKAFPDQQSVIVWIGNDAPSKLGNCAVRDALNWRCTRNDKKVGTVDQSMANGQLTETVDGNPSPGLGLFYQAPRWRWWLVKLLETSGLRK</sequence>
<keyword evidence="1" id="KW-0472">Membrane</keyword>
<keyword evidence="1" id="KW-1133">Transmembrane helix</keyword>
<evidence type="ECO:0000313" key="2">
    <source>
        <dbReference type="EMBL" id="SHN75679.1"/>
    </source>
</evidence>
<dbReference type="Proteomes" id="UP000184096">
    <property type="component" value="Chromosome I"/>
</dbReference>
<keyword evidence="1" id="KW-0812">Transmembrane</keyword>
<name>A0A1M7TY81_9BRAD</name>
<dbReference type="EMBL" id="LT670849">
    <property type="protein sequence ID" value="SHN75679.1"/>
    <property type="molecule type" value="Genomic_DNA"/>
</dbReference>
<organism evidence="2 3">
    <name type="scientific">Bradyrhizobium erythrophlei</name>
    <dbReference type="NCBI Taxonomy" id="1437360"/>
    <lineage>
        <taxon>Bacteria</taxon>
        <taxon>Pseudomonadati</taxon>
        <taxon>Pseudomonadota</taxon>
        <taxon>Alphaproteobacteria</taxon>
        <taxon>Hyphomicrobiales</taxon>
        <taxon>Nitrobacteraceae</taxon>
        <taxon>Bradyrhizobium</taxon>
    </lineage>
</organism>
<accession>A0A1M7TY81</accession>
<gene>
    <name evidence="2" type="ORF">SAMN05444170_3019</name>
</gene>
<keyword evidence="3" id="KW-1185">Reference proteome</keyword>
<dbReference type="AlphaFoldDB" id="A0A1M7TY81"/>
<evidence type="ECO:0000313" key="3">
    <source>
        <dbReference type="Proteomes" id="UP000184096"/>
    </source>
</evidence>
<evidence type="ECO:0000256" key="1">
    <source>
        <dbReference type="SAM" id="Phobius"/>
    </source>
</evidence>
<protein>
    <submittedName>
        <fullName evidence="2">Uncharacterized protein</fullName>
    </submittedName>
</protein>
<reference evidence="3" key="1">
    <citation type="submission" date="2016-11" db="EMBL/GenBank/DDBJ databases">
        <authorList>
            <person name="Varghese N."/>
            <person name="Submissions S."/>
        </authorList>
    </citation>
    <scope>NUCLEOTIDE SEQUENCE [LARGE SCALE GENOMIC DNA]</scope>
    <source>
        <strain evidence="3">GAS401</strain>
    </source>
</reference>